<dbReference type="RefSeq" id="WP_055661768.1">
    <property type="nucleotide sequence ID" value="NZ_CYPR01000001.1"/>
</dbReference>
<evidence type="ECO:0000313" key="1">
    <source>
        <dbReference type="EMBL" id="CUH07158.1"/>
    </source>
</evidence>
<dbReference type="InterPro" id="IPR014917">
    <property type="entry name" value="DUF1800"/>
</dbReference>
<proteinExistence type="predicted"/>
<sequence length="448" mass="49034">MTPTLAAIRFGTGLAPEISPPADGAEVLARLAGPDEAAARIPIDGWEAAVARALRFRALRRARDESGGKAPFRRLRDRLNAEYHRDLARTLIRAAVTRDGMRERLHWFWADHFSVVDANGIRRRTITAYHEDAIRPHMTGRFADLLHAAVAHPAMLNFLDQDRSAGPNSPRGRNGGVGLNENLAREVLELHTLGIGAPYGQTDIRELAELLTGLGVDRKGAFAFRPRFVEPGAEVVLGRSYGGARPNRHAIRAVLDDLAVHPATARHVSRKLATHFVADTPEPSMIDAMIEVWRCSDGDLMKVYAAMLDHPDAASPELRKVRRPIDFMAAALRVSGAGAALIEARPQVLSDRLTTPLARMGQVWLRPPGPHGWPEEADAWITPHGLAARLEWIAQWVGGLDPAPDPRDFVDVALGDLAGPRTRFAAQAAEDRQAGLGLILSAPEFQRR</sequence>
<accession>A0A0M7B5L1</accession>
<evidence type="ECO:0000313" key="2">
    <source>
        <dbReference type="Proteomes" id="UP000049455"/>
    </source>
</evidence>
<dbReference type="Proteomes" id="UP000049455">
    <property type="component" value="Unassembled WGS sequence"/>
</dbReference>
<reference evidence="1 2" key="1">
    <citation type="submission" date="2015-09" db="EMBL/GenBank/DDBJ databases">
        <authorList>
            <person name="Jackson K.R."/>
            <person name="Lunt B.L."/>
            <person name="Fisher J.N.B."/>
            <person name="Gardner A.V."/>
            <person name="Bailey M.E."/>
            <person name="Deus L.M."/>
            <person name="Earl A.S."/>
            <person name="Gibby P.D."/>
            <person name="Hartmann K.A."/>
            <person name="Liu J.E."/>
            <person name="Manci A.M."/>
            <person name="Nielsen D.A."/>
            <person name="Solomon M.B."/>
            <person name="Breakwell D.P."/>
            <person name="Burnett S.H."/>
            <person name="Grose J.H."/>
        </authorList>
    </citation>
    <scope>NUCLEOTIDE SEQUENCE [LARGE SCALE GENOMIC DNA]</scope>
    <source>
        <strain evidence="1 2">CECT 7799</strain>
    </source>
</reference>
<gene>
    <name evidence="1" type="ORF">JSE7799_00008</name>
</gene>
<name>A0A0M7B5L1_9RHOB</name>
<protein>
    <recommendedName>
        <fullName evidence="3">DUF1800 domain-containing protein</fullName>
    </recommendedName>
</protein>
<dbReference type="STRING" id="313367.JSE7799_00008"/>
<dbReference type="Pfam" id="PF08811">
    <property type="entry name" value="DUF1800"/>
    <property type="match status" value="1"/>
</dbReference>
<dbReference type="AlphaFoldDB" id="A0A0M7B5L1"/>
<dbReference type="OrthoDB" id="9772295at2"/>
<keyword evidence="2" id="KW-1185">Reference proteome</keyword>
<dbReference type="EMBL" id="CYPR01000001">
    <property type="protein sequence ID" value="CUH07158.1"/>
    <property type="molecule type" value="Genomic_DNA"/>
</dbReference>
<evidence type="ECO:0008006" key="3">
    <source>
        <dbReference type="Google" id="ProtNLM"/>
    </source>
</evidence>
<organism evidence="1 2">
    <name type="scientific">Jannaschia seosinensis</name>
    <dbReference type="NCBI Taxonomy" id="313367"/>
    <lineage>
        <taxon>Bacteria</taxon>
        <taxon>Pseudomonadati</taxon>
        <taxon>Pseudomonadota</taxon>
        <taxon>Alphaproteobacteria</taxon>
        <taxon>Rhodobacterales</taxon>
        <taxon>Roseobacteraceae</taxon>
        <taxon>Jannaschia</taxon>
    </lineage>
</organism>